<protein>
    <submittedName>
        <fullName evidence="1">Uncharacterized protein</fullName>
    </submittedName>
</protein>
<dbReference type="HOGENOM" id="CLU_3293314_0_0_5"/>
<evidence type="ECO:0000313" key="1">
    <source>
        <dbReference type="EMBL" id="EEQ92826.1"/>
    </source>
</evidence>
<reference evidence="1 2" key="1">
    <citation type="submission" date="2009-05" db="EMBL/GenBank/DDBJ databases">
        <authorList>
            <person name="Setubal J.C."/>
            <person name="Boyle S."/>
            <person name="Crasta O.R."/>
            <person name="Gillespie J.J."/>
            <person name="Kenyon R.W."/>
            <person name="Lu J."/>
            <person name="Mane S."/>
            <person name="Nagrani S."/>
            <person name="Shallom J.M."/>
            <person name="Shallom S."/>
            <person name="Shukla M."/>
            <person name="Snyder E.E."/>
            <person name="Sobral B.W."/>
            <person name="Wattam A.R."/>
            <person name="Will R."/>
            <person name="Williams K."/>
            <person name="Yoo H."/>
            <person name="Munk C."/>
            <person name="Tapia R."/>
            <person name="Green L."/>
            <person name="Rogers Y."/>
            <person name="Detter J.C."/>
            <person name="Bruce D."/>
            <person name="Brettin T.S."/>
            <person name="Tsolis R."/>
        </authorList>
    </citation>
    <scope>NUCLEOTIDE SEQUENCE [LARGE SCALE GENOMIC DNA]</scope>
    <source>
        <strain evidence="1 2">LMG 3301</strain>
    </source>
</reference>
<dbReference type="EMBL" id="ACQA01000003">
    <property type="protein sequence ID" value="EEQ92826.1"/>
    <property type="molecule type" value="Genomic_DNA"/>
</dbReference>
<name>C4WR72_9HYPH</name>
<proteinExistence type="predicted"/>
<sequence>MSIPLCASEKLCGARAAVGKQLFSGQSKMHKKEKRLRGEM</sequence>
<evidence type="ECO:0000313" key="2">
    <source>
        <dbReference type="Proteomes" id="UP000004386"/>
    </source>
</evidence>
<gene>
    <name evidence="1" type="ORF">OINT_4000076</name>
</gene>
<accession>C4WR72</accession>
<organism evidence="1 2">
    <name type="scientific">Brucella intermedia LMG 3301</name>
    <dbReference type="NCBI Taxonomy" id="641118"/>
    <lineage>
        <taxon>Bacteria</taxon>
        <taxon>Pseudomonadati</taxon>
        <taxon>Pseudomonadota</taxon>
        <taxon>Alphaproteobacteria</taxon>
        <taxon>Hyphomicrobiales</taxon>
        <taxon>Brucellaceae</taxon>
        <taxon>Brucella/Ochrobactrum group</taxon>
        <taxon>Brucella</taxon>
    </lineage>
</organism>
<dbReference type="Proteomes" id="UP000004386">
    <property type="component" value="Unassembled WGS sequence"/>
</dbReference>
<dbReference type="AlphaFoldDB" id="C4WR72"/>
<comment type="caution">
    <text evidence="1">The sequence shown here is derived from an EMBL/GenBank/DDBJ whole genome shotgun (WGS) entry which is preliminary data.</text>
</comment>